<evidence type="ECO:0000256" key="3">
    <source>
        <dbReference type="ARBA" id="ARBA00022729"/>
    </source>
</evidence>
<dbReference type="InterPro" id="IPR015168">
    <property type="entry name" value="SsuA/THI5"/>
</dbReference>
<evidence type="ECO:0000313" key="7">
    <source>
        <dbReference type="Proteomes" id="UP000050420"/>
    </source>
</evidence>
<proteinExistence type="inferred from homology"/>
<protein>
    <submittedName>
        <fullName evidence="6">Taurine ABC transporter, periplasmic binding protein</fullName>
    </submittedName>
</protein>
<dbReference type="InterPro" id="IPR010068">
    <property type="entry name" value="Peri-bd_TauA"/>
</dbReference>
<dbReference type="SMART" id="SM00062">
    <property type="entry name" value="PBPb"/>
    <property type="match status" value="1"/>
</dbReference>
<accession>A0A0P9VGF2</accession>
<dbReference type="CDD" id="cd13560">
    <property type="entry name" value="PBP2_taurine"/>
    <property type="match status" value="1"/>
</dbReference>
<dbReference type="GO" id="GO:0042597">
    <property type="term" value="C:periplasmic space"/>
    <property type="evidence" value="ECO:0007669"/>
    <property type="project" value="UniProtKB-SubCell"/>
</dbReference>
<comment type="caution">
    <text evidence="6">The sequence shown here is derived from an EMBL/GenBank/DDBJ whole genome shotgun (WGS) entry which is preliminary data.</text>
</comment>
<evidence type="ECO:0000256" key="4">
    <source>
        <dbReference type="SAM" id="SignalP"/>
    </source>
</evidence>
<dbReference type="PANTHER" id="PTHR30024">
    <property type="entry name" value="ALIPHATIC SULFONATES-BINDING PROTEIN-RELATED"/>
    <property type="match status" value="1"/>
</dbReference>
<dbReference type="NCBIfam" id="TIGR01729">
    <property type="entry name" value="taurine_ABC_bnd"/>
    <property type="match status" value="1"/>
</dbReference>
<dbReference type="AlphaFoldDB" id="A0A0P9VGF2"/>
<evidence type="ECO:0000259" key="5">
    <source>
        <dbReference type="SMART" id="SM00062"/>
    </source>
</evidence>
<dbReference type="EMBL" id="LJQU01000167">
    <property type="protein sequence ID" value="KPX98528.1"/>
    <property type="molecule type" value="Genomic_DNA"/>
</dbReference>
<keyword evidence="3 4" id="KW-0732">Signal</keyword>
<comment type="similarity">
    <text evidence="2">Belongs to the bacterial solute-binding protein SsuA/TauA family.</text>
</comment>
<dbReference type="InterPro" id="IPR001638">
    <property type="entry name" value="Solute-binding_3/MltF_N"/>
</dbReference>
<name>A0A0P9VGF2_PSEA0</name>
<dbReference type="Proteomes" id="UP000050420">
    <property type="component" value="Unassembled WGS sequence"/>
</dbReference>
<gene>
    <name evidence="6" type="ORF">ALO63_05106</name>
</gene>
<feature type="domain" description="Solute-binding protein family 3/N-terminal" evidence="5">
    <location>
        <begin position="50"/>
        <end position="267"/>
    </location>
</feature>
<organism evidence="6 7">
    <name type="scientific">Pseudomonas amygdali pv. mori</name>
    <dbReference type="NCBI Taxonomy" id="34065"/>
    <lineage>
        <taxon>Bacteria</taxon>
        <taxon>Pseudomonadati</taxon>
        <taxon>Pseudomonadota</taxon>
        <taxon>Gammaproteobacteria</taxon>
        <taxon>Pseudomonadales</taxon>
        <taxon>Pseudomonadaceae</taxon>
        <taxon>Pseudomonas</taxon>
        <taxon>Pseudomonas amygdali</taxon>
    </lineage>
</organism>
<evidence type="ECO:0000256" key="2">
    <source>
        <dbReference type="ARBA" id="ARBA00010742"/>
    </source>
</evidence>
<reference evidence="6 7" key="1">
    <citation type="submission" date="2015-09" db="EMBL/GenBank/DDBJ databases">
        <title>Genome announcement of multiple Pseudomonas syringae strains.</title>
        <authorList>
            <person name="Thakur S."/>
            <person name="Wang P.W."/>
            <person name="Gong Y."/>
            <person name="Weir B.S."/>
            <person name="Guttman D.S."/>
        </authorList>
    </citation>
    <scope>NUCLEOTIDE SEQUENCE [LARGE SCALE GENOMIC DNA]</scope>
    <source>
        <strain evidence="6 7">ICMP4331</strain>
    </source>
</reference>
<evidence type="ECO:0000313" key="6">
    <source>
        <dbReference type="EMBL" id="KPX98528.1"/>
    </source>
</evidence>
<dbReference type="Gene3D" id="3.40.190.10">
    <property type="entry name" value="Periplasmic binding protein-like II"/>
    <property type="match status" value="2"/>
</dbReference>
<evidence type="ECO:0000256" key="1">
    <source>
        <dbReference type="ARBA" id="ARBA00004418"/>
    </source>
</evidence>
<feature type="signal peptide" evidence="4">
    <location>
        <begin position="1"/>
        <end position="48"/>
    </location>
</feature>
<dbReference type="PANTHER" id="PTHR30024:SF47">
    <property type="entry name" value="TAURINE-BINDING PERIPLASMIC PROTEIN"/>
    <property type="match status" value="1"/>
</dbReference>
<sequence length="349" mass="37249">MLRFLDHLVSLSSQSSARLIRSFIMKLHFSLRLLTALSLTGATFIAQAADFTVAYQTTIDPAKVAQADNAYEKATDSKISWRKFDNGADVITAIASGDVQIGYLGSSPFTAAATRKLPVEAFLIATQIGAAEALVARNGSGINSPQDLIGKKVAVPFVSTGHYSLLAALKHWNIDPARVTILNLAPPAIAAAWKRGDIDATYVWDPALGVAKETGKVLITSGELAKVGAPTFDAWIVRKDFANKHPEVVSAFAKVTLDAYARYRQDPAAWIANPANVDKLARLSGAKASDVPGLLQGNVYPLAAEQTALLGTPTLEAVTKTAAFLKEQGKVDAVLPDYSPYVSARFIPR</sequence>
<comment type="subcellular location">
    <subcellularLocation>
        <location evidence="1">Periplasm</location>
    </subcellularLocation>
</comment>
<dbReference type="Pfam" id="PF09084">
    <property type="entry name" value="NMT1"/>
    <property type="match status" value="1"/>
</dbReference>
<dbReference type="SUPFAM" id="SSF53850">
    <property type="entry name" value="Periplasmic binding protein-like II"/>
    <property type="match status" value="1"/>
</dbReference>
<feature type="chain" id="PRO_5006170405" evidence="4">
    <location>
        <begin position="49"/>
        <end position="349"/>
    </location>
</feature>
<dbReference type="PATRIC" id="fig|34065.5.peg.3948"/>
<dbReference type="GO" id="GO:0042918">
    <property type="term" value="P:alkanesulfonate transmembrane transport"/>
    <property type="evidence" value="ECO:0007669"/>
    <property type="project" value="TreeGrafter"/>
</dbReference>